<organism evidence="1 2">
    <name type="scientific">Phytophthora oleae</name>
    <dbReference type="NCBI Taxonomy" id="2107226"/>
    <lineage>
        <taxon>Eukaryota</taxon>
        <taxon>Sar</taxon>
        <taxon>Stramenopiles</taxon>
        <taxon>Oomycota</taxon>
        <taxon>Peronosporomycetes</taxon>
        <taxon>Peronosporales</taxon>
        <taxon>Peronosporaceae</taxon>
        <taxon>Phytophthora</taxon>
    </lineage>
</organism>
<reference evidence="1 2" key="1">
    <citation type="submission" date="2024-09" db="EMBL/GenBank/DDBJ databases">
        <title>Genome sequencing and assembly of Phytophthora oleae, isolate VK10A, causative agent of rot of olive drupes.</title>
        <authorList>
            <person name="Conti Taguali S."/>
            <person name="Riolo M."/>
            <person name="La Spada F."/>
            <person name="Cacciola S.O."/>
            <person name="Dionisio G."/>
        </authorList>
    </citation>
    <scope>NUCLEOTIDE SEQUENCE [LARGE SCALE GENOMIC DNA]</scope>
    <source>
        <strain evidence="1 2">VK10A</strain>
    </source>
</reference>
<name>A0ABD3F1B2_9STRA</name>
<protein>
    <recommendedName>
        <fullName evidence="3">BAR domain-containing protein</fullName>
    </recommendedName>
</protein>
<keyword evidence="2" id="KW-1185">Reference proteome</keyword>
<evidence type="ECO:0000313" key="2">
    <source>
        <dbReference type="Proteomes" id="UP001632037"/>
    </source>
</evidence>
<comment type="caution">
    <text evidence="1">The sequence shown here is derived from an EMBL/GenBank/DDBJ whole genome shotgun (WGS) entry which is preliminary data.</text>
</comment>
<gene>
    <name evidence="1" type="ORF">V7S43_014820</name>
</gene>
<dbReference type="Proteomes" id="UP001632037">
    <property type="component" value="Unassembled WGS sequence"/>
</dbReference>
<proteinExistence type="predicted"/>
<accession>A0ABD3F1B2</accession>
<evidence type="ECO:0008006" key="3">
    <source>
        <dbReference type="Google" id="ProtNLM"/>
    </source>
</evidence>
<dbReference type="EMBL" id="JBIMZQ010000042">
    <property type="protein sequence ID" value="KAL3660291.1"/>
    <property type="molecule type" value="Genomic_DNA"/>
</dbReference>
<dbReference type="AlphaFoldDB" id="A0ABD3F1B2"/>
<evidence type="ECO:0000313" key="1">
    <source>
        <dbReference type="EMBL" id="KAL3660291.1"/>
    </source>
</evidence>
<sequence>MAKSTERITTEQAFTKLEQMLIQTADDAANCLKVLKGNLRDFDSRHKLILVNTSKFYLRSDIRAAKDTTSELRAAANQIAECESPSESEITAARSAMHTTADVMNELARAARMYDKKNLKSRGITGVVSSLLKGKKEKKQMKDDTLTLGNKNKNGRVGSEGILRAPDTVEEVVTTTLGDCFSGFTALQHQIATAEKSLSPLFAEQSNQESDAP</sequence>